<dbReference type="EMBL" id="BPQB01000044">
    <property type="protein sequence ID" value="GJE94967.1"/>
    <property type="molecule type" value="Genomic_DNA"/>
</dbReference>
<dbReference type="CDD" id="cd07724">
    <property type="entry name" value="POD-like_MBL-fold"/>
    <property type="match status" value="1"/>
</dbReference>
<dbReference type="PANTHER" id="PTHR43084">
    <property type="entry name" value="PERSULFIDE DIOXYGENASE ETHE1"/>
    <property type="match status" value="1"/>
</dbReference>
<evidence type="ECO:0000259" key="2">
    <source>
        <dbReference type="SMART" id="SM00849"/>
    </source>
</evidence>
<name>A0A9P3GHA2_9APHY</name>
<comment type="caution">
    <text evidence="3">The sequence shown here is derived from an EMBL/GenBank/DDBJ whole genome shotgun (WGS) entry which is preliminary data.</text>
</comment>
<dbReference type="InterPro" id="IPR051682">
    <property type="entry name" value="Mito_Persulfide_Diox"/>
</dbReference>
<dbReference type="InterPro" id="IPR036866">
    <property type="entry name" value="RibonucZ/Hydroxyglut_hydro"/>
</dbReference>
<dbReference type="OrthoDB" id="449487at2759"/>
<keyword evidence="1" id="KW-0479">Metal-binding</keyword>
<dbReference type="Proteomes" id="UP000703269">
    <property type="component" value="Unassembled WGS sequence"/>
</dbReference>
<dbReference type="InterPro" id="IPR044528">
    <property type="entry name" value="POD-like_MBL-fold"/>
</dbReference>
<dbReference type="PANTHER" id="PTHR43084:SF1">
    <property type="entry name" value="PERSULFIDE DIOXYGENASE ETHE1, MITOCHONDRIAL"/>
    <property type="match status" value="1"/>
</dbReference>
<accession>A0A9P3GHA2</accession>
<dbReference type="Pfam" id="PF00753">
    <property type="entry name" value="Lactamase_B"/>
    <property type="match status" value="1"/>
</dbReference>
<dbReference type="GO" id="GO:0046872">
    <property type="term" value="F:metal ion binding"/>
    <property type="evidence" value="ECO:0007669"/>
    <property type="project" value="UniProtKB-KW"/>
</dbReference>
<sequence length="333" mass="36187">MSSSNTTATVQTATRRLSSTAAALATKPMQNGQARVQADMHHPAVGETPAIHSFFEKVTGTWQYVLVDPATSEAVILDPVLDYDPASGTISTKTADRLLAFVEEQGLKVTRILETHAHADHLTSSQYLKRQLGGSVPIGIGARITQVQQRFAPVYGFDDNALLDDAFDVYFKDDQSFALGSLQCTVVHLPGHTPDHVGYVFGKAIFTGDSIFNPDVGSARADFPGGDAQDLYKSMQRLMTFPEDALLFVGHDYPPAPGRAPTTAATVAEHRKLWAAKDEDSFVSWRRQRDAGLGAPRLLHPSLQVNIRAGRLPPKDAQGRMYFKTPLAGVTDL</sequence>
<dbReference type="AlphaFoldDB" id="A0A9P3GHA2"/>
<protein>
    <submittedName>
        <fullName evidence="3">Metallo-hydrolase/oxidoreductase</fullName>
    </submittedName>
</protein>
<dbReference type="SUPFAM" id="SSF56281">
    <property type="entry name" value="Metallo-hydrolase/oxidoreductase"/>
    <property type="match status" value="1"/>
</dbReference>
<reference evidence="3 4" key="1">
    <citation type="submission" date="2021-08" db="EMBL/GenBank/DDBJ databases">
        <title>Draft Genome Sequence of Phanerochaete sordida strain YK-624.</title>
        <authorList>
            <person name="Mori T."/>
            <person name="Dohra H."/>
            <person name="Suzuki T."/>
            <person name="Kawagishi H."/>
            <person name="Hirai H."/>
        </authorList>
    </citation>
    <scope>NUCLEOTIDE SEQUENCE [LARGE SCALE GENOMIC DNA]</scope>
    <source>
        <strain evidence="3 4">YK-624</strain>
    </source>
</reference>
<feature type="domain" description="Metallo-beta-lactamase" evidence="2">
    <location>
        <begin position="60"/>
        <end position="251"/>
    </location>
</feature>
<gene>
    <name evidence="3" type="ORF">PsYK624_111440</name>
</gene>
<organism evidence="3 4">
    <name type="scientific">Phanerochaete sordida</name>
    <dbReference type="NCBI Taxonomy" id="48140"/>
    <lineage>
        <taxon>Eukaryota</taxon>
        <taxon>Fungi</taxon>
        <taxon>Dikarya</taxon>
        <taxon>Basidiomycota</taxon>
        <taxon>Agaricomycotina</taxon>
        <taxon>Agaricomycetes</taxon>
        <taxon>Polyporales</taxon>
        <taxon>Phanerochaetaceae</taxon>
        <taxon>Phanerochaete</taxon>
    </lineage>
</organism>
<dbReference type="SMART" id="SM00849">
    <property type="entry name" value="Lactamase_B"/>
    <property type="match status" value="1"/>
</dbReference>
<dbReference type="InterPro" id="IPR001279">
    <property type="entry name" value="Metallo-B-lactamas"/>
</dbReference>
<proteinExistence type="predicted"/>
<evidence type="ECO:0000313" key="4">
    <source>
        <dbReference type="Proteomes" id="UP000703269"/>
    </source>
</evidence>
<keyword evidence="4" id="KW-1185">Reference proteome</keyword>
<dbReference type="GO" id="GO:0070813">
    <property type="term" value="P:hydrogen sulfide metabolic process"/>
    <property type="evidence" value="ECO:0007669"/>
    <property type="project" value="TreeGrafter"/>
</dbReference>
<dbReference type="GO" id="GO:0050313">
    <property type="term" value="F:sulfur dioxygenase activity"/>
    <property type="evidence" value="ECO:0007669"/>
    <property type="project" value="InterPro"/>
</dbReference>
<evidence type="ECO:0000256" key="1">
    <source>
        <dbReference type="ARBA" id="ARBA00022723"/>
    </source>
</evidence>
<dbReference type="GO" id="GO:0006749">
    <property type="term" value="P:glutathione metabolic process"/>
    <property type="evidence" value="ECO:0007669"/>
    <property type="project" value="InterPro"/>
</dbReference>
<evidence type="ECO:0000313" key="3">
    <source>
        <dbReference type="EMBL" id="GJE94967.1"/>
    </source>
</evidence>
<dbReference type="Gene3D" id="3.60.15.10">
    <property type="entry name" value="Ribonuclease Z/Hydroxyacylglutathione hydrolase-like"/>
    <property type="match status" value="1"/>
</dbReference>